<comment type="caution">
    <text evidence="7">The sequence shown here is derived from an EMBL/GenBank/DDBJ whole genome shotgun (WGS) entry which is preliminary data.</text>
</comment>
<keyword evidence="8" id="KW-1185">Reference proteome</keyword>
<gene>
    <name evidence="7" type="ORF">RclHR1_00020019</name>
</gene>
<dbReference type="InterPro" id="IPR000719">
    <property type="entry name" value="Prot_kinase_dom"/>
</dbReference>
<dbReference type="AlphaFoldDB" id="A0A2Z6RIW3"/>
<reference evidence="7 8" key="1">
    <citation type="submission" date="2017-11" db="EMBL/GenBank/DDBJ databases">
        <title>The genome of Rhizophagus clarus HR1 reveals common genetic basis of auxotrophy among arbuscular mycorrhizal fungi.</title>
        <authorList>
            <person name="Kobayashi Y."/>
        </authorList>
    </citation>
    <scope>NUCLEOTIDE SEQUENCE [LARGE SCALE GENOMIC DNA]</scope>
    <source>
        <strain evidence="7 8">HR1</strain>
    </source>
</reference>
<dbReference type="GO" id="GO:0004709">
    <property type="term" value="F:MAP kinase kinase kinase activity"/>
    <property type="evidence" value="ECO:0007669"/>
    <property type="project" value="TreeGrafter"/>
</dbReference>
<evidence type="ECO:0000313" key="8">
    <source>
        <dbReference type="Proteomes" id="UP000247702"/>
    </source>
</evidence>
<keyword evidence="5" id="KW-0067">ATP-binding</keyword>
<evidence type="ECO:0000313" key="7">
    <source>
        <dbReference type="EMBL" id="GBB92316.1"/>
    </source>
</evidence>
<evidence type="ECO:0000256" key="4">
    <source>
        <dbReference type="ARBA" id="ARBA00022777"/>
    </source>
</evidence>
<dbReference type="Gene3D" id="1.10.510.10">
    <property type="entry name" value="Transferase(Phosphotransferase) domain 1"/>
    <property type="match status" value="1"/>
</dbReference>
<protein>
    <recommendedName>
        <fullName evidence="6">Protein kinase domain-containing protein</fullName>
    </recommendedName>
</protein>
<keyword evidence="2" id="KW-0808">Transferase</keyword>
<organism evidence="7 8">
    <name type="scientific">Rhizophagus clarus</name>
    <dbReference type="NCBI Taxonomy" id="94130"/>
    <lineage>
        <taxon>Eukaryota</taxon>
        <taxon>Fungi</taxon>
        <taxon>Fungi incertae sedis</taxon>
        <taxon>Mucoromycota</taxon>
        <taxon>Glomeromycotina</taxon>
        <taxon>Glomeromycetes</taxon>
        <taxon>Glomerales</taxon>
        <taxon>Glomeraceae</taxon>
        <taxon>Rhizophagus</taxon>
    </lineage>
</organism>
<accession>A0A2Z6RIW3</accession>
<dbReference type="Proteomes" id="UP000247702">
    <property type="component" value="Unassembled WGS sequence"/>
</dbReference>
<name>A0A2Z6RIW3_9GLOM</name>
<keyword evidence="1" id="KW-0723">Serine/threonine-protein kinase</keyword>
<evidence type="ECO:0000256" key="3">
    <source>
        <dbReference type="ARBA" id="ARBA00022741"/>
    </source>
</evidence>
<dbReference type="InterPro" id="IPR001245">
    <property type="entry name" value="Ser-Thr/Tyr_kinase_cat_dom"/>
</dbReference>
<dbReference type="PROSITE" id="PS50011">
    <property type="entry name" value="PROTEIN_KINASE_DOM"/>
    <property type="match status" value="1"/>
</dbReference>
<sequence>MLHDRRLVYAAGIRAFTSTDYNIHDDIHKQHKLTLLSDKFLTKDEKIEAITLLNKYYDRDKIIFNSGTKRVCENCNQECLASLYCEYCVRIYLKENFSNWTGGFSEIYTAVWIDGKYEEWDTKKQQLIRFGTHKVILKRLENVESANRNWFEEAKSHLTISNKWEDIVRCYGLTQDPLSGNYMLYIGDLGFCGPADKSSNSIYGNLPYIAPEIIAGREFTFALDIYSIAMLMWEISSGKPPFINYEHDYYLAMNIINGLRPKIVAETPLEYGILMKQCWDADPLKRPDIKTLKKRIREIHLSYQSMQNELLQPKLNKTNSLEIHFINNKLFSSNIHQFGDLPEPKNATKEEQEEYCSESYDFSIPNNINDFDKLDNQNGDNSIKVNCKKLSKVFEMSQVNTNYDIRDYYKKEAIQQQIKGTNVNINDEDEIHNDPNLHSEEQDI</sequence>
<keyword evidence="3" id="KW-0547">Nucleotide-binding</keyword>
<dbReference type="GO" id="GO:0006955">
    <property type="term" value="P:immune response"/>
    <property type="evidence" value="ECO:0007669"/>
    <property type="project" value="TreeGrafter"/>
</dbReference>
<dbReference type="InterPro" id="IPR011009">
    <property type="entry name" value="Kinase-like_dom_sf"/>
</dbReference>
<dbReference type="SUPFAM" id="SSF56112">
    <property type="entry name" value="Protein kinase-like (PK-like)"/>
    <property type="match status" value="1"/>
</dbReference>
<dbReference type="EMBL" id="BEXD01001112">
    <property type="protein sequence ID" value="GBB92316.1"/>
    <property type="molecule type" value="Genomic_DNA"/>
</dbReference>
<dbReference type="GO" id="GO:0005524">
    <property type="term" value="F:ATP binding"/>
    <property type="evidence" value="ECO:0007669"/>
    <property type="project" value="UniProtKB-KW"/>
</dbReference>
<evidence type="ECO:0000256" key="1">
    <source>
        <dbReference type="ARBA" id="ARBA00022527"/>
    </source>
</evidence>
<dbReference type="Pfam" id="PF07714">
    <property type="entry name" value="PK_Tyr_Ser-Thr"/>
    <property type="match status" value="1"/>
</dbReference>
<proteinExistence type="predicted"/>
<evidence type="ECO:0000256" key="2">
    <source>
        <dbReference type="ARBA" id="ARBA00022679"/>
    </source>
</evidence>
<evidence type="ECO:0000259" key="6">
    <source>
        <dbReference type="PROSITE" id="PS50011"/>
    </source>
</evidence>
<dbReference type="GO" id="GO:0007254">
    <property type="term" value="P:JNK cascade"/>
    <property type="evidence" value="ECO:0007669"/>
    <property type="project" value="TreeGrafter"/>
</dbReference>
<feature type="domain" description="Protein kinase" evidence="6">
    <location>
        <begin position="1"/>
        <end position="303"/>
    </location>
</feature>
<dbReference type="PANTHER" id="PTHR46716:SF1">
    <property type="entry name" value="MITOGEN-ACTIVATED PROTEIN KINASE KINASE KINASE 7"/>
    <property type="match status" value="1"/>
</dbReference>
<dbReference type="PANTHER" id="PTHR46716">
    <property type="entry name" value="MITOGEN-ACTIVATED PROTEIN KINASE KINASE KINASE 7"/>
    <property type="match status" value="1"/>
</dbReference>
<evidence type="ECO:0000256" key="5">
    <source>
        <dbReference type="ARBA" id="ARBA00022840"/>
    </source>
</evidence>
<keyword evidence="4" id="KW-0418">Kinase</keyword>